<organism evidence="9 10">
    <name type="scientific">Litorivicinus lipolyticus</name>
    <dbReference type="NCBI Taxonomy" id="418701"/>
    <lineage>
        <taxon>Bacteria</taxon>
        <taxon>Pseudomonadati</taxon>
        <taxon>Pseudomonadota</taxon>
        <taxon>Gammaproteobacteria</taxon>
        <taxon>Oceanospirillales</taxon>
        <taxon>Litorivicinaceae</taxon>
        <taxon>Litorivicinus</taxon>
    </lineage>
</organism>
<dbReference type="Pfam" id="PF16198">
    <property type="entry name" value="TruB_C_2"/>
    <property type="match status" value="1"/>
</dbReference>
<dbReference type="InterPro" id="IPR015240">
    <property type="entry name" value="tRNA_sdUridine_synth_fam1_C"/>
</dbReference>
<dbReference type="SUPFAM" id="SSF55120">
    <property type="entry name" value="Pseudouridine synthase"/>
    <property type="match status" value="1"/>
</dbReference>
<proteinExistence type="inferred from homology"/>
<comment type="function">
    <text evidence="5">Responsible for synthesis of pseudouridine from uracil-55 in the psi GC loop of transfer RNAs.</text>
</comment>
<evidence type="ECO:0000256" key="2">
    <source>
        <dbReference type="ARBA" id="ARBA00005642"/>
    </source>
</evidence>
<evidence type="ECO:0000259" key="7">
    <source>
        <dbReference type="Pfam" id="PF09157"/>
    </source>
</evidence>
<dbReference type="InterPro" id="IPR002501">
    <property type="entry name" value="PsdUridine_synth_N"/>
</dbReference>
<sequence length="308" mass="33469">MGRRRKPSGRRFDGVLLLDKPQGITSNEALQTVKRIYNADKAGHTGSLDPLATGMLPILFGEGTKLSRLLLEADKVYTTRAKLGVTTDSGDADGKVLETKAIPEISDERLESVLAKFRGQGTQIPSMFSALKKDGKKLYELAREGIEVEREPRPINIFELTLLGRGDDWIDLRVHCSKGTYVRTLVEDIGQALDCGAHVVELRRTNVAGFQADAMVTLDALNLLRDDKAFAEMDAHCGPINSLANHLPRFELTAEEISWVVKGQALLIPGAPTEGDLALVDAEGQLVALGAMMDDGRVGPTRLLISGQ</sequence>
<dbReference type="AlphaFoldDB" id="A0A5Q2QBU4"/>
<comment type="similarity">
    <text evidence="2 5">Belongs to the pseudouridine synthase TruB family. Type 1 subfamily.</text>
</comment>
<name>A0A5Q2QBU4_9GAMM</name>
<dbReference type="EMBL" id="CP045871">
    <property type="protein sequence ID" value="QGG79486.1"/>
    <property type="molecule type" value="Genomic_DNA"/>
</dbReference>
<evidence type="ECO:0000313" key="9">
    <source>
        <dbReference type="EMBL" id="QGG79486.1"/>
    </source>
</evidence>
<dbReference type="PANTHER" id="PTHR13767:SF2">
    <property type="entry name" value="PSEUDOURIDYLATE SYNTHASE TRUB1"/>
    <property type="match status" value="1"/>
</dbReference>
<dbReference type="GO" id="GO:0003723">
    <property type="term" value="F:RNA binding"/>
    <property type="evidence" value="ECO:0007669"/>
    <property type="project" value="InterPro"/>
</dbReference>
<dbReference type="InterPro" id="IPR015947">
    <property type="entry name" value="PUA-like_sf"/>
</dbReference>
<evidence type="ECO:0000313" key="10">
    <source>
        <dbReference type="Proteomes" id="UP000388235"/>
    </source>
</evidence>
<dbReference type="GO" id="GO:0031119">
    <property type="term" value="P:tRNA pseudouridine synthesis"/>
    <property type="evidence" value="ECO:0007669"/>
    <property type="project" value="UniProtKB-UniRule"/>
</dbReference>
<dbReference type="Gene3D" id="2.30.130.10">
    <property type="entry name" value="PUA domain"/>
    <property type="match status" value="1"/>
</dbReference>
<dbReference type="PANTHER" id="PTHR13767">
    <property type="entry name" value="TRNA-PSEUDOURIDINE SYNTHASE"/>
    <property type="match status" value="1"/>
</dbReference>
<feature type="domain" description="tRNA pseudouridine synthase II TruB subfamily 1 C-terminal" evidence="7">
    <location>
        <begin position="248"/>
        <end position="304"/>
    </location>
</feature>
<keyword evidence="10" id="KW-1185">Reference proteome</keyword>
<reference evidence="9 10" key="1">
    <citation type="submission" date="2019-11" db="EMBL/GenBank/DDBJ databases">
        <authorList>
            <person name="Khan S.A."/>
            <person name="Jeon C.O."/>
            <person name="Chun B.H."/>
        </authorList>
    </citation>
    <scope>NUCLEOTIDE SEQUENCE [LARGE SCALE GENOMIC DNA]</scope>
    <source>
        <strain evidence="9 10">IMCC 1097</strain>
    </source>
</reference>
<dbReference type="KEGG" id="llp:GH975_02445"/>
<dbReference type="InterPro" id="IPR014780">
    <property type="entry name" value="tRNA_psdUridine_synth_TruB"/>
</dbReference>
<dbReference type="Pfam" id="PF09157">
    <property type="entry name" value="TruB-C_2"/>
    <property type="match status" value="1"/>
</dbReference>
<evidence type="ECO:0000256" key="4">
    <source>
        <dbReference type="ARBA" id="ARBA00023235"/>
    </source>
</evidence>
<dbReference type="InterPro" id="IPR020103">
    <property type="entry name" value="PsdUridine_synth_cat_dom_sf"/>
</dbReference>
<dbReference type="GO" id="GO:1990481">
    <property type="term" value="P:mRNA pseudouridine synthesis"/>
    <property type="evidence" value="ECO:0007669"/>
    <property type="project" value="TreeGrafter"/>
</dbReference>
<keyword evidence="3 5" id="KW-0819">tRNA processing</keyword>
<dbReference type="SUPFAM" id="SSF88697">
    <property type="entry name" value="PUA domain-like"/>
    <property type="match status" value="1"/>
</dbReference>
<feature type="active site" description="Nucleophile" evidence="5">
    <location>
        <position position="49"/>
    </location>
</feature>
<accession>A0A5Q2QBU4</accession>
<dbReference type="InterPro" id="IPR036974">
    <property type="entry name" value="PUA_sf"/>
</dbReference>
<dbReference type="InterPro" id="IPR032819">
    <property type="entry name" value="TruB_C"/>
</dbReference>
<dbReference type="EC" id="5.4.99.25" evidence="5"/>
<dbReference type="RefSeq" id="WP_153712990.1">
    <property type="nucleotide sequence ID" value="NZ_CP045871.1"/>
</dbReference>
<dbReference type="GO" id="GO:0160148">
    <property type="term" value="F:tRNA pseudouridine(55) synthase activity"/>
    <property type="evidence" value="ECO:0007669"/>
    <property type="project" value="UniProtKB-EC"/>
</dbReference>
<dbReference type="Gene3D" id="3.30.2350.10">
    <property type="entry name" value="Pseudouridine synthase"/>
    <property type="match status" value="1"/>
</dbReference>
<evidence type="ECO:0000256" key="1">
    <source>
        <dbReference type="ARBA" id="ARBA00000385"/>
    </source>
</evidence>
<dbReference type="Proteomes" id="UP000388235">
    <property type="component" value="Chromosome"/>
</dbReference>
<dbReference type="CDD" id="cd02573">
    <property type="entry name" value="PseudoU_synth_EcTruB"/>
    <property type="match status" value="1"/>
</dbReference>
<evidence type="ECO:0000259" key="6">
    <source>
        <dbReference type="Pfam" id="PF01509"/>
    </source>
</evidence>
<gene>
    <name evidence="5 9" type="primary">truB</name>
    <name evidence="9" type="ORF">GH975_02445</name>
</gene>
<comment type="catalytic activity">
    <reaction evidence="1 5">
        <text>uridine(55) in tRNA = pseudouridine(55) in tRNA</text>
        <dbReference type="Rhea" id="RHEA:42532"/>
        <dbReference type="Rhea" id="RHEA-COMP:10101"/>
        <dbReference type="Rhea" id="RHEA-COMP:10102"/>
        <dbReference type="ChEBI" id="CHEBI:65314"/>
        <dbReference type="ChEBI" id="CHEBI:65315"/>
        <dbReference type="EC" id="5.4.99.25"/>
    </reaction>
</comment>
<dbReference type="NCBIfam" id="TIGR00431">
    <property type="entry name" value="TruB"/>
    <property type="match status" value="1"/>
</dbReference>
<dbReference type="CDD" id="cd21152">
    <property type="entry name" value="PUA_TruB_bacterial"/>
    <property type="match status" value="1"/>
</dbReference>
<evidence type="ECO:0000256" key="5">
    <source>
        <dbReference type="HAMAP-Rule" id="MF_01080"/>
    </source>
</evidence>
<evidence type="ECO:0000259" key="8">
    <source>
        <dbReference type="Pfam" id="PF16198"/>
    </source>
</evidence>
<dbReference type="Pfam" id="PF01509">
    <property type="entry name" value="TruB_N"/>
    <property type="match status" value="1"/>
</dbReference>
<feature type="domain" description="tRNA pseudouridylate synthase B C-terminal" evidence="8">
    <location>
        <begin position="183"/>
        <end position="223"/>
    </location>
</feature>
<dbReference type="HAMAP" id="MF_01080">
    <property type="entry name" value="TruB_bact"/>
    <property type="match status" value="1"/>
</dbReference>
<keyword evidence="4 5" id="KW-0413">Isomerase</keyword>
<feature type="domain" description="Pseudouridine synthase II N-terminal" evidence="6">
    <location>
        <begin position="34"/>
        <end position="182"/>
    </location>
</feature>
<protein>
    <recommendedName>
        <fullName evidence="5">tRNA pseudouridine synthase B</fullName>
        <ecNumber evidence="5">5.4.99.25</ecNumber>
    </recommendedName>
    <alternativeName>
        <fullName evidence="5">tRNA pseudouridine(55) synthase</fullName>
        <shortName evidence="5">Psi55 synthase</shortName>
    </alternativeName>
    <alternativeName>
        <fullName evidence="5">tRNA pseudouridylate synthase</fullName>
    </alternativeName>
    <alternativeName>
        <fullName evidence="5">tRNA-uridine isomerase</fullName>
    </alternativeName>
</protein>
<dbReference type="OrthoDB" id="9802309at2"/>
<evidence type="ECO:0000256" key="3">
    <source>
        <dbReference type="ARBA" id="ARBA00022694"/>
    </source>
</evidence>